<reference evidence="1 2" key="1">
    <citation type="journal article" date="2012" name="Proc. Natl. Acad. Sci. U.S.A.">
        <title>Antigenic diversity is generated by distinct evolutionary mechanisms in African trypanosome species.</title>
        <authorList>
            <person name="Jackson A.P."/>
            <person name="Berry A."/>
            <person name="Aslett M."/>
            <person name="Allison H.C."/>
            <person name="Burton P."/>
            <person name="Vavrova-Anderson J."/>
            <person name="Brown R."/>
            <person name="Browne H."/>
            <person name="Corton N."/>
            <person name="Hauser H."/>
            <person name="Gamble J."/>
            <person name="Gilderthorp R."/>
            <person name="Marcello L."/>
            <person name="McQuillan J."/>
            <person name="Otto T.D."/>
            <person name="Quail M.A."/>
            <person name="Sanders M.J."/>
            <person name="van Tonder A."/>
            <person name="Ginger M.L."/>
            <person name="Field M.C."/>
            <person name="Barry J.D."/>
            <person name="Hertz-Fowler C."/>
            <person name="Berriman M."/>
        </authorList>
    </citation>
    <scope>NUCLEOTIDE SEQUENCE</scope>
    <source>
        <strain evidence="1 2">Y486</strain>
    </source>
</reference>
<keyword evidence="1" id="KW-0808">Transferase</keyword>
<feature type="non-terminal residue" evidence="1">
    <location>
        <position position="116"/>
    </location>
</feature>
<keyword evidence="1" id="KW-0548">Nucleotidyltransferase</keyword>
<evidence type="ECO:0000313" key="1">
    <source>
        <dbReference type="EMBL" id="CCD19450.1"/>
    </source>
</evidence>
<dbReference type="GO" id="GO:0003964">
    <property type="term" value="F:RNA-directed DNA polymerase activity"/>
    <property type="evidence" value="ECO:0007669"/>
    <property type="project" value="UniProtKB-KW"/>
</dbReference>
<dbReference type="EMBL" id="CAEX01003427">
    <property type="protein sequence ID" value="CCD19450.1"/>
    <property type="molecule type" value="Genomic_DNA"/>
</dbReference>
<accession>F9WPH3</accession>
<proteinExistence type="predicted"/>
<sequence length="116" mass="12493">KPLHNCPGPSRAASSYAVRPSFAQLVATSAITVQVDKGVSGRKAGTAGTTTMRTASRLQATSTQPCRMAISLERRKPANIATSLARSRRTFQRKRDTYEARLTRASVVERGGSQTD</sequence>
<evidence type="ECO:0000313" key="2">
    <source>
        <dbReference type="Proteomes" id="UP000009027"/>
    </source>
</evidence>
<dbReference type="Proteomes" id="UP000009027">
    <property type="component" value="Unassembled WGS sequence"/>
</dbReference>
<dbReference type="AlphaFoldDB" id="F9WPH3"/>
<keyword evidence="2" id="KW-1185">Reference proteome</keyword>
<dbReference type="VEuPathDB" id="TriTrypDB:TvY486_0021510"/>
<name>F9WPH3_TRYVY</name>
<protein>
    <submittedName>
        <fullName evidence="1">SLACS reverse transcriptase, putative</fullName>
    </submittedName>
</protein>
<gene>
    <name evidence="1" type="ORF">TvY486_0021510</name>
</gene>
<keyword evidence="1" id="KW-0695">RNA-directed DNA polymerase</keyword>
<organism evidence="1 2">
    <name type="scientific">Trypanosoma vivax (strain Y486)</name>
    <dbReference type="NCBI Taxonomy" id="1055687"/>
    <lineage>
        <taxon>Eukaryota</taxon>
        <taxon>Discoba</taxon>
        <taxon>Euglenozoa</taxon>
        <taxon>Kinetoplastea</taxon>
        <taxon>Metakinetoplastina</taxon>
        <taxon>Trypanosomatida</taxon>
        <taxon>Trypanosomatidae</taxon>
        <taxon>Trypanosoma</taxon>
        <taxon>Duttonella</taxon>
    </lineage>
</organism>
<feature type="non-terminal residue" evidence="1">
    <location>
        <position position="1"/>
    </location>
</feature>